<dbReference type="Proteomes" id="UP000003163">
    <property type="component" value="Unassembled WGS sequence"/>
</dbReference>
<dbReference type="VEuPathDB" id="MicrosporidiaDB:EDEG_03242"/>
<evidence type="ECO:0000313" key="2">
    <source>
        <dbReference type="EMBL" id="EJW02340.1"/>
    </source>
</evidence>
<evidence type="ECO:0000313" key="3">
    <source>
        <dbReference type="Proteomes" id="UP000003163"/>
    </source>
</evidence>
<keyword evidence="1" id="KW-1133">Transmembrane helix</keyword>
<feature type="transmembrane region" description="Helical" evidence="1">
    <location>
        <begin position="114"/>
        <end position="132"/>
    </location>
</feature>
<dbReference type="HOGENOM" id="CLU_1855250_0_0_1"/>
<dbReference type="AlphaFoldDB" id="J9DI87"/>
<keyword evidence="3" id="KW-1185">Reference proteome</keyword>
<accession>J9DI87</accession>
<feature type="transmembrane region" description="Helical" evidence="1">
    <location>
        <begin position="74"/>
        <end position="94"/>
    </location>
</feature>
<reference evidence="3" key="2">
    <citation type="submission" date="2015-07" db="EMBL/GenBank/DDBJ databases">
        <title>Contrasting host-pathogen interactions and genome evolution in two generalist and specialist microsporidian pathogens of mosquitoes.</title>
        <authorList>
            <consortium name="The Broad Institute Genomics Platform"/>
            <consortium name="The Broad Institute Genome Sequencing Center for Infectious Disease"/>
            <person name="Cuomo C.A."/>
            <person name="Sanscrainte N.D."/>
            <person name="Goldberg J.M."/>
            <person name="Heiman D."/>
            <person name="Young S."/>
            <person name="Zeng Q."/>
            <person name="Becnel J.J."/>
            <person name="Birren B.W."/>
        </authorList>
    </citation>
    <scope>NUCLEOTIDE SEQUENCE [LARGE SCALE GENOMIC DNA]</scope>
    <source>
        <strain evidence="3">USNM 41457</strain>
    </source>
</reference>
<name>J9DI87_EDHAE</name>
<proteinExistence type="predicted"/>
<reference evidence="2 3" key="1">
    <citation type="submission" date="2011-08" db="EMBL/GenBank/DDBJ databases">
        <authorList>
            <person name="Liu Z.J."/>
            <person name="Shi F.L."/>
            <person name="Lu J.Q."/>
            <person name="Li M."/>
            <person name="Wang Z.L."/>
        </authorList>
    </citation>
    <scope>NUCLEOTIDE SEQUENCE [LARGE SCALE GENOMIC DNA]</scope>
    <source>
        <strain evidence="2 3">USNM 41457</strain>
    </source>
</reference>
<dbReference type="EMBL" id="AFBI03000077">
    <property type="protein sequence ID" value="EJW02340.1"/>
    <property type="molecule type" value="Genomic_DNA"/>
</dbReference>
<sequence length="138" mass="16765">MLLIILYIKQKINNTMHEIDIHSIFHKIRINKKYRNLLIDVINTVNISLYICLDFFVFIAIIQLVKHKKLYSELHIFIYYNLYNLFCITLMNTLTKIKKEIKIIHIIISKQTNFVLFLYIYIFSYICVFVIFELKGFF</sequence>
<protein>
    <submittedName>
        <fullName evidence="2">Uncharacterized protein</fullName>
    </submittedName>
</protein>
<feature type="transmembrane region" description="Helical" evidence="1">
    <location>
        <begin position="37"/>
        <end position="62"/>
    </location>
</feature>
<comment type="caution">
    <text evidence="2">The sequence shown here is derived from an EMBL/GenBank/DDBJ whole genome shotgun (WGS) entry which is preliminary data.</text>
</comment>
<keyword evidence="1" id="KW-0472">Membrane</keyword>
<organism evidence="2 3">
    <name type="scientific">Edhazardia aedis (strain USNM 41457)</name>
    <name type="common">Microsporidian parasite</name>
    <dbReference type="NCBI Taxonomy" id="1003232"/>
    <lineage>
        <taxon>Eukaryota</taxon>
        <taxon>Fungi</taxon>
        <taxon>Fungi incertae sedis</taxon>
        <taxon>Microsporidia</taxon>
        <taxon>Edhazardia</taxon>
    </lineage>
</organism>
<dbReference type="InParanoid" id="J9DI87"/>
<keyword evidence="1" id="KW-0812">Transmembrane</keyword>
<gene>
    <name evidence="2" type="ORF">EDEG_03242</name>
</gene>
<evidence type="ECO:0000256" key="1">
    <source>
        <dbReference type="SAM" id="Phobius"/>
    </source>
</evidence>